<sequence>MRTYSLDIDPEQLVLWTRTELGERPSRLTVAASCRREVRAFDKRQEFRFGDAESEDLAEVAIVAALEISPAVSKDGWSISVLIEDETGLRIPDEGSDGGDEEMDLETFFGTFIRPDRGTVYVTANVEDAAAQARLTRLLGNVLENRHRGSNPR</sequence>
<evidence type="ECO:0000313" key="1">
    <source>
        <dbReference type="EMBL" id="MBD1544906.1"/>
    </source>
</evidence>
<reference evidence="1" key="1">
    <citation type="submission" date="2020-05" db="EMBL/GenBank/DDBJ databases">
        <title>Identification of trans-AT polyketide cluster in two marine bacteria, producers of a novel glutaramide-containing polyketide sesbanimide D and analogs.</title>
        <authorList>
            <person name="Kacar D."/>
            <person name="Rodriguez P."/>
            <person name="Canedo L."/>
            <person name="Gonzalez E."/>
            <person name="Galan B."/>
            <person name="De La Calle F."/>
            <person name="Garcia J.L."/>
        </authorList>
    </citation>
    <scope>NUCLEOTIDE SEQUENCE</scope>
    <source>
        <strain evidence="1">PHM038</strain>
    </source>
</reference>
<comment type="caution">
    <text evidence="1">The sequence shown here is derived from an EMBL/GenBank/DDBJ whole genome shotgun (WGS) entry which is preliminary data.</text>
</comment>
<gene>
    <name evidence="1" type="ORF">HK439_01420</name>
</gene>
<dbReference type="RefSeq" id="WP_190289585.1">
    <property type="nucleotide sequence ID" value="NZ_JABFCZ010000002.1"/>
</dbReference>
<dbReference type="AlphaFoldDB" id="A0A926NV05"/>
<accession>A0A926NV05</accession>
<organism evidence="1 2">
    <name type="scientific">Roseibium aggregatum</name>
    <dbReference type="NCBI Taxonomy" id="187304"/>
    <lineage>
        <taxon>Bacteria</taxon>
        <taxon>Pseudomonadati</taxon>
        <taxon>Pseudomonadota</taxon>
        <taxon>Alphaproteobacteria</taxon>
        <taxon>Hyphomicrobiales</taxon>
        <taxon>Stappiaceae</taxon>
        <taxon>Roseibium</taxon>
    </lineage>
</organism>
<dbReference type="Proteomes" id="UP000598467">
    <property type="component" value="Unassembled WGS sequence"/>
</dbReference>
<proteinExistence type="predicted"/>
<evidence type="ECO:0000313" key="2">
    <source>
        <dbReference type="Proteomes" id="UP000598467"/>
    </source>
</evidence>
<dbReference type="EMBL" id="JABFCZ010000002">
    <property type="protein sequence ID" value="MBD1544906.1"/>
    <property type="molecule type" value="Genomic_DNA"/>
</dbReference>
<protein>
    <submittedName>
        <fullName evidence="1">Uncharacterized protein</fullName>
    </submittedName>
</protein>
<name>A0A926NV05_9HYPH</name>